<dbReference type="InterPro" id="IPR045584">
    <property type="entry name" value="Pilin-like"/>
</dbReference>
<dbReference type="Gene3D" id="3.30.700.10">
    <property type="entry name" value="Glycoprotein, Type 4 Pilin"/>
    <property type="match status" value="1"/>
</dbReference>
<dbReference type="PANTHER" id="PTHR30093:SF2">
    <property type="entry name" value="TYPE II SECRETION SYSTEM PROTEIN H"/>
    <property type="match status" value="1"/>
</dbReference>
<dbReference type="SUPFAM" id="SSF54523">
    <property type="entry name" value="Pili subunits"/>
    <property type="match status" value="1"/>
</dbReference>
<accession>A0A848AWX2</accession>
<sequence length="228" mass="26134">MKRSVFIWWNKIWRRRIMKVLKKFTLIELLIVIAIIAVLAALLLPALNRARAAAHNSNCRSNLKQIGTYHSFYQGDFNDRIVQVRSVSGSAGDYWYMTLLKLYVTRQNHYENNQAALMKGVFSCRQYVQRNSNAPGYAQNRRVADYAVLDGKGEWSDTICASAPVSRVRKPAQTNLATDNTNWHYNDSGYEGIDFTRHGSLRVNVLYVDSHVAAESKATLIPLWKIYQ</sequence>
<name>A0A848AWX2_9BACT</name>
<dbReference type="Proteomes" id="UP000576225">
    <property type="component" value="Unassembled WGS sequence"/>
</dbReference>
<dbReference type="EMBL" id="JABAEW010000007">
    <property type="protein sequence ID" value="NMD86030.1"/>
    <property type="molecule type" value="Genomic_DNA"/>
</dbReference>
<dbReference type="NCBIfam" id="TIGR02532">
    <property type="entry name" value="IV_pilin_GFxxxE"/>
    <property type="match status" value="1"/>
</dbReference>
<comment type="caution">
    <text evidence="1">The sequence shown here is derived from an EMBL/GenBank/DDBJ whole genome shotgun (WGS) entry which is preliminary data.</text>
</comment>
<gene>
    <name evidence="1" type="ORF">HF882_05475</name>
</gene>
<dbReference type="AlphaFoldDB" id="A0A848AWX2"/>
<evidence type="ECO:0000313" key="2">
    <source>
        <dbReference type="Proteomes" id="UP000576225"/>
    </source>
</evidence>
<organism evidence="1 2">
    <name type="scientific">Victivallis vadensis</name>
    <dbReference type="NCBI Taxonomy" id="172901"/>
    <lineage>
        <taxon>Bacteria</taxon>
        <taxon>Pseudomonadati</taxon>
        <taxon>Lentisphaerota</taxon>
        <taxon>Lentisphaeria</taxon>
        <taxon>Victivallales</taxon>
        <taxon>Victivallaceae</taxon>
        <taxon>Victivallis</taxon>
    </lineage>
</organism>
<reference evidence="1 2" key="1">
    <citation type="submission" date="2020-04" db="EMBL/GenBank/DDBJ databases">
        <authorList>
            <person name="Hitch T.C.A."/>
            <person name="Wylensek D."/>
            <person name="Clavel T."/>
        </authorList>
    </citation>
    <scope>NUCLEOTIDE SEQUENCE [LARGE SCALE GENOMIC DNA]</scope>
    <source>
        <strain evidence="1 2">COR2-253-APC-1A</strain>
    </source>
</reference>
<protein>
    <submittedName>
        <fullName evidence="1">Prepilin-type N-terminal cleavage/methylation domain-containing protein</fullName>
    </submittedName>
</protein>
<proteinExistence type="predicted"/>
<dbReference type="InterPro" id="IPR012902">
    <property type="entry name" value="N_methyl_site"/>
</dbReference>
<evidence type="ECO:0000313" key="1">
    <source>
        <dbReference type="EMBL" id="NMD86030.1"/>
    </source>
</evidence>
<dbReference type="PANTHER" id="PTHR30093">
    <property type="entry name" value="GENERAL SECRETION PATHWAY PROTEIN G"/>
    <property type="match status" value="1"/>
</dbReference>